<comment type="similarity">
    <text evidence="13">Belongs to the universal ribosomal protein uL6 family.</text>
</comment>
<dbReference type="InterPro" id="IPR005749">
    <property type="entry name" value="Ribosomal_uL15_bac-type"/>
</dbReference>
<dbReference type="Gene3D" id="3.30.160.20">
    <property type="match status" value="1"/>
</dbReference>
<evidence type="ECO:0000256" key="2">
    <source>
        <dbReference type="ARBA" id="ARBA00007320"/>
    </source>
</evidence>
<feature type="domain" description="CR-type" evidence="19">
    <location>
        <begin position="100"/>
        <end position="182"/>
    </location>
</feature>
<dbReference type="GO" id="GO:0006412">
    <property type="term" value="P:translation"/>
    <property type="evidence" value="ECO:0007669"/>
    <property type="project" value="InterPro"/>
</dbReference>
<dbReference type="PROSITE" id="PS51188">
    <property type="entry name" value="ZF_CR"/>
    <property type="match status" value="1"/>
</dbReference>
<dbReference type="AlphaFoldDB" id="A0A9W4WT24"/>
<feature type="domain" description="S5 DRBM" evidence="18">
    <location>
        <begin position="819"/>
        <end position="883"/>
    </location>
</feature>
<dbReference type="Gene3D" id="2.60.260.20">
    <property type="entry name" value="Urease metallochaperone UreE, N-terminal domain"/>
    <property type="match status" value="2"/>
</dbReference>
<feature type="domain" description="J" evidence="17">
    <location>
        <begin position="1"/>
        <end position="32"/>
    </location>
</feature>
<evidence type="ECO:0000256" key="10">
    <source>
        <dbReference type="PROSITE-ProRule" id="PRU00268"/>
    </source>
</evidence>
<feature type="coiled-coil region" evidence="15">
    <location>
        <begin position="342"/>
        <end position="369"/>
    </location>
</feature>
<dbReference type="InterPro" id="IPR005484">
    <property type="entry name" value="Ribosomal_uL18_bac/plant/anim"/>
</dbReference>
<evidence type="ECO:0000256" key="5">
    <source>
        <dbReference type="ARBA" id="ARBA00022771"/>
    </source>
</evidence>
<evidence type="ECO:0000256" key="7">
    <source>
        <dbReference type="ARBA" id="ARBA00022980"/>
    </source>
</evidence>
<keyword evidence="9 10" id="KW-0687">Ribonucleoprotein</keyword>
<keyword evidence="15" id="KW-0175">Coiled coil</keyword>
<dbReference type="Pfam" id="PF00347">
    <property type="entry name" value="Ribosomal_L6"/>
    <property type="match status" value="1"/>
</dbReference>
<dbReference type="CDD" id="cd10747">
    <property type="entry name" value="DnaJ_C"/>
    <property type="match status" value="1"/>
</dbReference>
<dbReference type="Gene3D" id="3.30.230.10">
    <property type="match status" value="1"/>
</dbReference>
<dbReference type="CDD" id="cd00432">
    <property type="entry name" value="Ribosomal_L18_L5e"/>
    <property type="match status" value="1"/>
</dbReference>
<evidence type="ECO:0000256" key="8">
    <source>
        <dbReference type="ARBA" id="ARBA00023186"/>
    </source>
</evidence>
<comment type="caution">
    <text evidence="20">The sequence shown here is derived from an EMBL/GenBank/DDBJ whole genome shotgun (WGS) entry which is preliminary data.</text>
</comment>
<dbReference type="CDD" id="cd10719">
    <property type="entry name" value="DnaJ_zf"/>
    <property type="match status" value="1"/>
</dbReference>
<dbReference type="InterPro" id="IPR021131">
    <property type="entry name" value="Ribosomal_uL15/eL18"/>
</dbReference>
<dbReference type="Gene3D" id="3.30.420.100">
    <property type="match status" value="1"/>
</dbReference>
<dbReference type="GO" id="GO:0031072">
    <property type="term" value="F:heat shock protein binding"/>
    <property type="evidence" value="ECO:0007669"/>
    <property type="project" value="InterPro"/>
</dbReference>
<evidence type="ECO:0000256" key="13">
    <source>
        <dbReference type="RuleBase" id="RU003869"/>
    </source>
</evidence>
<evidence type="ECO:0000256" key="15">
    <source>
        <dbReference type="SAM" id="Coils"/>
    </source>
</evidence>
<dbReference type="SUPFAM" id="SSF56047">
    <property type="entry name" value="Ribosomal protein S8"/>
    <property type="match status" value="1"/>
</dbReference>
<dbReference type="Gene3D" id="3.30.1490.10">
    <property type="match status" value="1"/>
</dbReference>
<dbReference type="OrthoDB" id="540873at2759"/>
<dbReference type="Proteomes" id="UP001153678">
    <property type="component" value="Unassembled WGS sequence"/>
</dbReference>
<feature type="compositionally biased region" description="Gly residues" evidence="16">
    <location>
        <begin position="953"/>
        <end position="967"/>
    </location>
</feature>
<dbReference type="InterPro" id="IPR001305">
    <property type="entry name" value="HSP_DnaJ_Cys-rich_dom"/>
</dbReference>
<dbReference type="InterPro" id="IPR036410">
    <property type="entry name" value="HSP_DnaJ_Cys-rich_dom_sf"/>
</dbReference>
<dbReference type="EMBL" id="CAMKVN010000008">
    <property type="protein sequence ID" value="CAI2161597.1"/>
    <property type="molecule type" value="Genomic_DNA"/>
</dbReference>
<keyword evidence="5 11" id="KW-0863">Zinc-finger</keyword>
<dbReference type="InterPro" id="IPR005324">
    <property type="entry name" value="Ribosomal_uS5_C"/>
</dbReference>
<reference evidence="20" key="1">
    <citation type="submission" date="2022-08" db="EMBL/GenBank/DDBJ databases">
        <authorList>
            <person name="Kallberg Y."/>
            <person name="Tangrot J."/>
            <person name="Rosling A."/>
        </authorList>
    </citation>
    <scope>NUCLEOTIDE SEQUENCE</scope>
    <source>
        <strain evidence="20">Wild A</strain>
    </source>
</reference>
<dbReference type="PRINTS" id="PR00625">
    <property type="entry name" value="JDOMAIN"/>
</dbReference>
<keyword evidence="21" id="KW-1185">Reference proteome</keyword>
<dbReference type="PROSITE" id="PS50076">
    <property type="entry name" value="DNAJ_2"/>
    <property type="match status" value="1"/>
</dbReference>
<organism evidence="20 21">
    <name type="scientific">Funneliformis geosporum</name>
    <dbReference type="NCBI Taxonomy" id="1117311"/>
    <lineage>
        <taxon>Eukaryota</taxon>
        <taxon>Fungi</taxon>
        <taxon>Fungi incertae sedis</taxon>
        <taxon>Mucoromycota</taxon>
        <taxon>Glomeromycotina</taxon>
        <taxon>Glomeromycetes</taxon>
        <taxon>Glomerales</taxon>
        <taxon>Glomeraceae</taxon>
        <taxon>Funneliformis</taxon>
    </lineage>
</organism>
<comment type="similarity">
    <text evidence="12">Belongs to the universal ribosomal protein uS5 family.</text>
</comment>
<dbReference type="SUPFAM" id="SSF53137">
    <property type="entry name" value="Translational machinery components"/>
    <property type="match status" value="1"/>
</dbReference>
<dbReference type="PROSITE" id="PS00475">
    <property type="entry name" value="RIBOSOMAL_L15"/>
    <property type="match status" value="1"/>
</dbReference>
<dbReference type="SUPFAM" id="SSF54768">
    <property type="entry name" value="dsRNA-binding domain-like"/>
    <property type="match status" value="1"/>
</dbReference>
<evidence type="ECO:0000313" key="21">
    <source>
        <dbReference type="Proteomes" id="UP001153678"/>
    </source>
</evidence>
<dbReference type="GO" id="GO:0019843">
    <property type="term" value="F:rRNA binding"/>
    <property type="evidence" value="ECO:0007669"/>
    <property type="project" value="InterPro"/>
</dbReference>
<dbReference type="NCBIfam" id="TIGR01071">
    <property type="entry name" value="rplO_bact"/>
    <property type="match status" value="1"/>
</dbReference>
<dbReference type="InterPro" id="IPR013810">
    <property type="entry name" value="Ribosomal_uS5_N"/>
</dbReference>
<dbReference type="Pfam" id="PF01556">
    <property type="entry name" value="DnaJ_C"/>
    <property type="match status" value="1"/>
</dbReference>
<dbReference type="Gene3D" id="2.10.230.10">
    <property type="entry name" value="Heat shock protein DnaJ, cysteine-rich domain"/>
    <property type="match status" value="1"/>
</dbReference>
<dbReference type="Gene3D" id="3.90.930.12">
    <property type="entry name" value="Ribosomal protein L6, alpha-beta domain"/>
    <property type="match status" value="2"/>
</dbReference>
<dbReference type="Pfam" id="PF00861">
    <property type="entry name" value="Ribosomal_L18p"/>
    <property type="match status" value="1"/>
</dbReference>
<dbReference type="InterPro" id="IPR030878">
    <property type="entry name" value="Ribosomal_uL15"/>
</dbReference>
<dbReference type="PANTHER" id="PTHR43096:SF52">
    <property type="entry name" value="DNAJ HOMOLOG 1, MITOCHONDRIAL-RELATED"/>
    <property type="match status" value="1"/>
</dbReference>
<proteinExistence type="inferred from homology"/>
<sequence>MFTEAEEKFKEVGQAYKVLSDPEKRRNYDQYGSESSFGQSASAGGFGQGESIFKDIFDTFFGRGTEYSGQENYFENRTKTQAGSDVLINLSLTFKESVLGVRKKVSIDLEKACNVCRQTGAATPSDIINCSTCRGRGVVNTIQRTILGAIRNQVTCSQCQGSGQKIRKKCGYCGGKKFTKQKEIVELSIPRGIQPDKRLRYQGVGNDGWHGGVKGDIYVNIKVKDNPYFQHKGNDIHVNLPISFLDAILGGNLKVITLEGIEKIEIIPGTQNGDRLILCVKLPKKITGSTSEMLHRLQKETKGLFNQVTRIIEEIEVMNNKLNSVDFAEEEEILQEERDAVIQKYSGLVEDLRKEKEIITRQIENEDDTVAVAPPLQQKSPKKGYCYFCDTKITSSIPYQFSKEEQEVLEVKIVEGAGFCSQECLLSHCKEYKKWQTIGNLRNRINNLIKKEKELELDIDALPAEKKAGFFRRIAQNLGLAKKESSPSDKLAEIKRKRQKLEAEIKEKEKFLQQSLLVLKISEQHQKSKEIKKYCRGQNIFLISTPLGLLTHREALQKFTGVPPNVKVLLHAEGITVEGPLGKSEVFLPSGLEVVNKENKISTKSENVALAGTHNSLIYNAIKGVTEGYQEILEVKGIGYKVFLKGNKLEFLLGKSHPILLDIPKGLEVKTEGNKIIIKGINKQQVRKFAVSDVKSLRLPSVYKKAKGIYYVGEEKTIKLKPGKSNLVKGTEQRPRVVLSESNRFLRVQAIDDRIGHTLLCFSTADLVEENKNFSRKNKEYAKKLGELFADRLKEKVSNKVEGKDKKFERRGQYVRVRLKTERLETKRPVTVTKGGRRFSFTSLVLVKDEEKRAVAFACAGGKESISAFRKSVQKAQKKLLTYFPSPPRTIPRDVIINYKATTVFMKSVPPGSGIKAGGVLSKLFKFLEIKDISTKIIGSRRNKLNKKKLLGRGEGSGSGKTCGRGQKGQKARKSGHTRPGFEGGQTPVYRRFPKRGFKTKNILIKWVNLEALEKDEKIITGQIVDFTQSKFPVKILGKGELTKTLIIKANFFSKAAQEKIVKSGGKPQVIER</sequence>
<comment type="similarity">
    <text evidence="2 14">Belongs to the universal ribosomal protein uL15 family.</text>
</comment>
<feature type="region of interest" description="Disordered" evidence="16">
    <location>
        <begin position="948"/>
        <end position="989"/>
    </location>
</feature>
<dbReference type="Gene3D" id="1.10.287.110">
    <property type="entry name" value="DnaJ domain"/>
    <property type="match status" value="1"/>
</dbReference>
<dbReference type="SUPFAM" id="SSF56053">
    <property type="entry name" value="Ribosomal protein L6"/>
    <property type="match status" value="2"/>
</dbReference>
<evidence type="ECO:0000313" key="20">
    <source>
        <dbReference type="EMBL" id="CAI2161597.1"/>
    </source>
</evidence>
<dbReference type="Pfam" id="PF03719">
    <property type="entry name" value="Ribosomal_S5_C"/>
    <property type="match status" value="1"/>
</dbReference>
<dbReference type="InterPro" id="IPR014721">
    <property type="entry name" value="Ribsml_uS5_D2-typ_fold_subgr"/>
</dbReference>
<evidence type="ECO:0000256" key="1">
    <source>
        <dbReference type="ARBA" id="ARBA00007116"/>
    </source>
</evidence>
<comment type="similarity">
    <text evidence="1">Belongs to the universal ribosomal protein uL18 family.</text>
</comment>
<dbReference type="Gene3D" id="3.100.10.10">
    <property type="match status" value="1"/>
</dbReference>
<dbReference type="HAMAP" id="MF_01341">
    <property type="entry name" value="Ribosomal_uL15"/>
    <property type="match status" value="1"/>
</dbReference>
<evidence type="ECO:0000256" key="6">
    <source>
        <dbReference type="ARBA" id="ARBA00022833"/>
    </source>
</evidence>
<dbReference type="PANTHER" id="PTHR43096">
    <property type="entry name" value="DNAJ HOMOLOG 1, MITOCHONDRIAL-RELATED"/>
    <property type="match status" value="1"/>
</dbReference>
<dbReference type="SUPFAM" id="SSF52080">
    <property type="entry name" value="Ribosomal proteins L15p and L18e"/>
    <property type="match status" value="1"/>
</dbReference>
<evidence type="ECO:0000259" key="19">
    <source>
        <dbReference type="PROSITE" id="PS51188"/>
    </source>
</evidence>
<keyword evidence="3 11" id="KW-0479">Metal-binding</keyword>
<dbReference type="GO" id="GO:0051082">
    <property type="term" value="F:unfolded protein binding"/>
    <property type="evidence" value="ECO:0007669"/>
    <property type="project" value="InterPro"/>
</dbReference>
<dbReference type="InterPro" id="IPR001196">
    <property type="entry name" value="Ribosomal_uL15_CS"/>
</dbReference>
<evidence type="ECO:0000256" key="3">
    <source>
        <dbReference type="ARBA" id="ARBA00022723"/>
    </source>
</evidence>
<dbReference type="InterPro" id="IPR036789">
    <property type="entry name" value="Ribosomal_uL6-like_a/b-dom_sf"/>
</dbReference>
<protein>
    <submittedName>
        <fullName evidence="20">15260_t:CDS:1</fullName>
    </submittedName>
</protein>
<evidence type="ECO:0000259" key="17">
    <source>
        <dbReference type="PROSITE" id="PS50076"/>
    </source>
</evidence>
<dbReference type="GO" id="GO:0008270">
    <property type="term" value="F:zinc ion binding"/>
    <property type="evidence" value="ECO:0007669"/>
    <property type="project" value="UniProtKB-KW"/>
</dbReference>
<feature type="compositionally biased region" description="Basic residues" evidence="16">
    <location>
        <begin position="968"/>
        <end position="977"/>
    </location>
</feature>
<dbReference type="Pfam" id="PF00828">
    <property type="entry name" value="Ribosomal_L27A"/>
    <property type="match status" value="1"/>
</dbReference>
<name>A0A9W4WT24_9GLOM</name>
<dbReference type="GO" id="GO:0042026">
    <property type="term" value="P:protein refolding"/>
    <property type="evidence" value="ECO:0007669"/>
    <property type="project" value="TreeGrafter"/>
</dbReference>
<evidence type="ECO:0000256" key="11">
    <source>
        <dbReference type="PROSITE-ProRule" id="PRU00546"/>
    </source>
</evidence>
<dbReference type="InterPro" id="IPR019906">
    <property type="entry name" value="Ribosomal_uL6_bac-type"/>
</dbReference>
<evidence type="ECO:0000256" key="12">
    <source>
        <dbReference type="RuleBase" id="RU003823"/>
    </source>
</evidence>
<feature type="zinc finger region" description="CR-type" evidence="11">
    <location>
        <begin position="100"/>
        <end position="182"/>
    </location>
</feature>
<dbReference type="GO" id="GO:0003735">
    <property type="term" value="F:structural constituent of ribosome"/>
    <property type="evidence" value="ECO:0007669"/>
    <property type="project" value="UniProtKB-UniRule"/>
</dbReference>
<dbReference type="SUPFAM" id="SSF57938">
    <property type="entry name" value="DnaJ/Hsp40 cysteine-rich domain"/>
    <property type="match status" value="1"/>
</dbReference>
<dbReference type="InterPro" id="IPR001623">
    <property type="entry name" value="DnaJ_domain"/>
</dbReference>
<evidence type="ECO:0000256" key="9">
    <source>
        <dbReference type="ARBA" id="ARBA00023274"/>
    </source>
</evidence>
<evidence type="ECO:0000259" key="18">
    <source>
        <dbReference type="PROSITE" id="PS50881"/>
    </source>
</evidence>
<dbReference type="PROSITE" id="PS50881">
    <property type="entry name" value="S5_DSRBD"/>
    <property type="match status" value="1"/>
</dbReference>
<dbReference type="Pfam" id="PF00684">
    <property type="entry name" value="DnaJ_CXXCXGXG"/>
    <property type="match status" value="1"/>
</dbReference>
<dbReference type="GO" id="GO:0005737">
    <property type="term" value="C:cytoplasm"/>
    <property type="evidence" value="ECO:0007669"/>
    <property type="project" value="TreeGrafter"/>
</dbReference>
<dbReference type="Pfam" id="PF00226">
    <property type="entry name" value="DnaJ"/>
    <property type="match status" value="1"/>
</dbReference>
<dbReference type="InterPro" id="IPR035987">
    <property type="entry name" value="Ribosomal_uS8_sf"/>
</dbReference>
<dbReference type="InterPro" id="IPR020568">
    <property type="entry name" value="Ribosomal_Su5_D2-typ_SF"/>
</dbReference>
<dbReference type="InterPro" id="IPR036869">
    <property type="entry name" value="J_dom_sf"/>
</dbReference>
<dbReference type="InterPro" id="IPR036227">
    <property type="entry name" value="Ribosomal_uL15/eL18_sf"/>
</dbReference>
<accession>A0A9W4WT24</accession>
<dbReference type="Pfam" id="PF00333">
    <property type="entry name" value="Ribosomal_S5"/>
    <property type="match status" value="1"/>
</dbReference>
<dbReference type="SUPFAM" id="SSF46565">
    <property type="entry name" value="Chaperone J-domain"/>
    <property type="match status" value="1"/>
</dbReference>
<dbReference type="InterPro" id="IPR002939">
    <property type="entry name" value="DnaJ_C"/>
</dbReference>
<keyword evidence="4" id="KW-0677">Repeat</keyword>
<keyword evidence="6 11" id="KW-0862">Zinc</keyword>
<dbReference type="PRINTS" id="PR00059">
    <property type="entry name" value="RIBOSOMALL6"/>
</dbReference>
<dbReference type="GO" id="GO:0015934">
    <property type="term" value="C:large ribosomal subunit"/>
    <property type="evidence" value="ECO:0007669"/>
    <property type="project" value="InterPro"/>
</dbReference>
<dbReference type="InterPro" id="IPR057268">
    <property type="entry name" value="Ribosomal_L18"/>
</dbReference>
<keyword evidence="8" id="KW-0143">Chaperone</keyword>
<dbReference type="SUPFAM" id="SSF49493">
    <property type="entry name" value="HSP40/DnaJ peptide-binding domain"/>
    <property type="match status" value="2"/>
</dbReference>
<evidence type="ECO:0000256" key="4">
    <source>
        <dbReference type="ARBA" id="ARBA00022737"/>
    </source>
</evidence>
<evidence type="ECO:0000256" key="16">
    <source>
        <dbReference type="SAM" id="MobiDB-lite"/>
    </source>
</evidence>
<dbReference type="SUPFAM" id="SSF54211">
    <property type="entry name" value="Ribosomal protein S5 domain 2-like"/>
    <property type="match status" value="1"/>
</dbReference>
<keyword evidence="7 10" id="KW-0689">Ribosomal protein</keyword>
<evidence type="ECO:0000256" key="14">
    <source>
        <dbReference type="RuleBase" id="RU003888"/>
    </source>
</evidence>
<dbReference type="InterPro" id="IPR020040">
    <property type="entry name" value="Ribosomal_uL6_a/b-dom"/>
</dbReference>
<dbReference type="InterPro" id="IPR008971">
    <property type="entry name" value="HSP40/DnaJ_pept-bd"/>
</dbReference>
<gene>
    <name evidence="20" type="ORF">FWILDA_LOCUS127</name>
</gene>